<evidence type="ECO:0000259" key="16">
    <source>
        <dbReference type="SMART" id="SM00904"/>
    </source>
</evidence>
<evidence type="ECO:0000256" key="10">
    <source>
        <dbReference type="ARBA" id="ARBA00022827"/>
    </source>
</evidence>
<name>B8F5E5_GLAP5</name>
<evidence type="ECO:0000256" key="7">
    <source>
        <dbReference type="ARBA" id="ARBA00022695"/>
    </source>
</evidence>
<dbReference type="InterPro" id="IPR004821">
    <property type="entry name" value="Cyt_trans-like"/>
</dbReference>
<dbReference type="SUPFAM" id="SSF52374">
    <property type="entry name" value="Nucleotidylyl transferase"/>
    <property type="match status" value="1"/>
</dbReference>
<keyword evidence="7 15" id="KW-0548">Nucleotidyltransferase</keyword>
<evidence type="ECO:0000256" key="14">
    <source>
        <dbReference type="ARBA" id="ARBA00049494"/>
    </source>
</evidence>
<dbReference type="Gene3D" id="3.40.50.620">
    <property type="entry name" value="HUPs"/>
    <property type="match status" value="1"/>
</dbReference>
<evidence type="ECO:0000256" key="11">
    <source>
        <dbReference type="ARBA" id="ARBA00022840"/>
    </source>
</evidence>
<keyword evidence="9 15" id="KW-0418">Kinase</keyword>
<evidence type="ECO:0000313" key="18">
    <source>
        <dbReference type="Proteomes" id="UP000006743"/>
    </source>
</evidence>
<evidence type="ECO:0000256" key="15">
    <source>
        <dbReference type="PIRNR" id="PIRNR004491"/>
    </source>
</evidence>
<dbReference type="EC" id="2.7.7.2" evidence="15"/>
<keyword evidence="4 15" id="KW-0285">Flavoprotein</keyword>
<evidence type="ECO:0000256" key="12">
    <source>
        <dbReference type="ARBA" id="ARBA00023268"/>
    </source>
</evidence>
<dbReference type="InterPro" id="IPR014729">
    <property type="entry name" value="Rossmann-like_a/b/a_fold"/>
</dbReference>
<dbReference type="GO" id="GO:0006747">
    <property type="term" value="P:FAD biosynthetic process"/>
    <property type="evidence" value="ECO:0007669"/>
    <property type="project" value="UniProtKB-UniRule"/>
</dbReference>
<dbReference type="InterPro" id="IPR023465">
    <property type="entry name" value="Riboflavin_kinase_dom_sf"/>
</dbReference>
<protein>
    <recommendedName>
        <fullName evidence="15">Riboflavin biosynthesis protein</fullName>
    </recommendedName>
    <domain>
        <recommendedName>
            <fullName evidence="15">Riboflavin kinase</fullName>
            <ecNumber evidence="15">2.7.1.26</ecNumber>
        </recommendedName>
        <alternativeName>
            <fullName evidence="15">Flavokinase</fullName>
        </alternativeName>
    </domain>
    <domain>
        <recommendedName>
            <fullName evidence="15">FMN adenylyltransferase</fullName>
            <ecNumber evidence="15">2.7.7.2</ecNumber>
        </recommendedName>
        <alternativeName>
            <fullName evidence="15">FAD pyrophosphorylase</fullName>
        </alternativeName>
        <alternativeName>
            <fullName evidence="15">FAD synthase</fullName>
        </alternativeName>
    </domain>
</protein>
<evidence type="ECO:0000256" key="8">
    <source>
        <dbReference type="ARBA" id="ARBA00022741"/>
    </source>
</evidence>
<comment type="catalytic activity">
    <reaction evidence="13 15">
        <text>riboflavin + ATP = FMN + ADP + H(+)</text>
        <dbReference type="Rhea" id="RHEA:14357"/>
        <dbReference type="ChEBI" id="CHEBI:15378"/>
        <dbReference type="ChEBI" id="CHEBI:30616"/>
        <dbReference type="ChEBI" id="CHEBI:57986"/>
        <dbReference type="ChEBI" id="CHEBI:58210"/>
        <dbReference type="ChEBI" id="CHEBI:456216"/>
        <dbReference type="EC" id="2.7.1.26"/>
    </reaction>
</comment>
<evidence type="ECO:0000256" key="6">
    <source>
        <dbReference type="ARBA" id="ARBA00022679"/>
    </source>
</evidence>
<evidence type="ECO:0000256" key="9">
    <source>
        <dbReference type="ARBA" id="ARBA00022777"/>
    </source>
</evidence>
<dbReference type="PIRSF" id="PIRSF004491">
    <property type="entry name" value="FAD_Synth"/>
    <property type="match status" value="1"/>
</dbReference>
<proteinExistence type="inferred from homology"/>
<dbReference type="AlphaFoldDB" id="B8F5E5"/>
<evidence type="ECO:0000256" key="13">
    <source>
        <dbReference type="ARBA" id="ARBA00047880"/>
    </source>
</evidence>
<dbReference type="NCBIfam" id="NF004159">
    <property type="entry name" value="PRK05627.1-2"/>
    <property type="match status" value="1"/>
</dbReference>
<dbReference type="GO" id="GO:0008531">
    <property type="term" value="F:riboflavin kinase activity"/>
    <property type="evidence" value="ECO:0007669"/>
    <property type="project" value="UniProtKB-UniRule"/>
</dbReference>
<dbReference type="Pfam" id="PF01687">
    <property type="entry name" value="Flavokinase"/>
    <property type="match status" value="1"/>
</dbReference>
<dbReference type="NCBIfam" id="NF004162">
    <property type="entry name" value="PRK05627.1-5"/>
    <property type="match status" value="1"/>
</dbReference>
<dbReference type="HOGENOM" id="CLU_048437_0_1_6"/>
<dbReference type="UniPathway" id="UPA00277">
    <property type="reaction ID" value="UER00407"/>
</dbReference>
<dbReference type="InterPro" id="IPR023468">
    <property type="entry name" value="Riboflavin_kinase"/>
</dbReference>
<reference evidence="17 18" key="1">
    <citation type="journal article" date="2009" name="J. Bacteriol.">
        <title>Complete genome sequence of Haemophilus parasuis SH0165.</title>
        <authorList>
            <person name="Yue M."/>
            <person name="Yang F."/>
            <person name="Yang J."/>
            <person name="Bei W."/>
            <person name="Cai X."/>
            <person name="Chen L."/>
            <person name="Dong J."/>
            <person name="Zhou R."/>
            <person name="Jin M."/>
            <person name="Jin Q."/>
            <person name="Chen H."/>
        </authorList>
    </citation>
    <scope>NUCLEOTIDE SEQUENCE [LARGE SCALE GENOMIC DNA]</scope>
    <source>
        <strain evidence="17 18">SH0165</strain>
    </source>
</reference>
<dbReference type="SUPFAM" id="SSF82114">
    <property type="entry name" value="Riboflavin kinase-like"/>
    <property type="match status" value="1"/>
</dbReference>
<dbReference type="CDD" id="cd02064">
    <property type="entry name" value="FAD_synthetase_N"/>
    <property type="match status" value="1"/>
</dbReference>
<dbReference type="GO" id="GO:0005524">
    <property type="term" value="F:ATP binding"/>
    <property type="evidence" value="ECO:0007669"/>
    <property type="project" value="UniProtKB-UniRule"/>
</dbReference>
<dbReference type="STRING" id="557723.HAPS_0919"/>
<dbReference type="GO" id="GO:0003919">
    <property type="term" value="F:FMN adenylyltransferase activity"/>
    <property type="evidence" value="ECO:0007669"/>
    <property type="project" value="UniProtKB-UniRule"/>
</dbReference>
<dbReference type="KEGG" id="hap:HAPS_0919"/>
<sequence>MFENVIYFYPMQLIRGVHNLAHCADFSKGCALTIGNFDGVHLGHQQILKRLLEKANTLRLPSVVMIFEPQPREFFAKKQDKLTAPARLMRLRDKIHALQEIGVDYLLCVRFNSQFAQLQPEQFIRHLLVDKLNVKYLSVGDDFQFGYKRSGTFDSLQQAGKQFGFDVENSHSHCLGQQRISSSLIRDALHNDNLQLAEKMLGKPYAICGRVAHGNKLGRTIGFPTANLMLNRLVTAIQGVYAVKVKTPAGVFNGIANVGNRPTINGTKPLLEVHLFDFDNSIYGQAIEVRFLKKVRSEIKFASFDELKLQIEKDVQAVRLFFQEA</sequence>
<evidence type="ECO:0000256" key="5">
    <source>
        <dbReference type="ARBA" id="ARBA00022643"/>
    </source>
</evidence>
<dbReference type="Pfam" id="PF06574">
    <property type="entry name" value="FAD_syn"/>
    <property type="match status" value="1"/>
</dbReference>
<dbReference type="Gene3D" id="2.40.30.30">
    <property type="entry name" value="Riboflavin kinase-like"/>
    <property type="match status" value="1"/>
</dbReference>
<dbReference type="UniPathway" id="UPA00276">
    <property type="reaction ID" value="UER00406"/>
</dbReference>
<keyword evidence="12" id="KW-0511">Multifunctional enzyme</keyword>
<dbReference type="PANTHER" id="PTHR22749:SF6">
    <property type="entry name" value="RIBOFLAVIN KINASE"/>
    <property type="match status" value="1"/>
</dbReference>
<evidence type="ECO:0000256" key="1">
    <source>
        <dbReference type="ARBA" id="ARBA00002121"/>
    </source>
</evidence>
<dbReference type="Proteomes" id="UP000006743">
    <property type="component" value="Chromosome"/>
</dbReference>
<accession>B8F5E5</accession>
<keyword evidence="18" id="KW-1185">Reference proteome</keyword>
<dbReference type="EC" id="2.7.1.26" evidence="15"/>
<dbReference type="NCBIfam" id="NF004160">
    <property type="entry name" value="PRK05627.1-3"/>
    <property type="match status" value="1"/>
</dbReference>
<keyword evidence="11 15" id="KW-0067">ATP-binding</keyword>
<comment type="function">
    <text evidence="1">Catalyzes the phosphorylation of riboflavin to FMN followed by the adenylation of FMN to FAD.</text>
</comment>
<keyword evidence="5 15" id="KW-0288">FMN</keyword>
<keyword evidence="10 15" id="KW-0274">FAD</keyword>
<comment type="catalytic activity">
    <reaction evidence="14 15">
        <text>FMN + ATP + H(+) = FAD + diphosphate</text>
        <dbReference type="Rhea" id="RHEA:17237"/>
        <dbReference type="ChEBI" id="CHEBI:15378"/>
        <dbReference type="ChEBI" id="CHEBI:30616"/>
        <dbReference type="ChEBI" id="CHEBI:33019"/>
        <dbReference type="ChEBI" id="CHEBI:57692"/>
        <dbReference type="ChEBI" id="CHEBI:58210"/>
        <dbReference type="EC" id="2.7.7.2"/>
    </reaction>
</comment>
<evidence type="ECO:0000256" key="2">
    <source>
        <dbReference type="ARBA" id="ARBA00004726"/>
    </source>
</evidence>
<evidence type="ECO:0000313" key="17">
    <source>
        <dbReference type="EMBL" id="ACL32547.1"/>
    </source>
</evidence>
<evidence type="ECO:0000256" key="3">
    <source>
        <dbReference type="ARBA" id="ARBA00005201"/>
    </source>
</evidence>
<dbReference type="NCBIfam" id="TIGR00083">
    <property type="entry name" value="ribF"/>
    <property type="match status" value="1"/>
</dbReference>
<feature type="domain" description="Riboflavin kinase" evidence="16">
    <location>
        <begin position="200"/>
        <end position="323"/>
    </location>
</feature>
<comment type="similarity">
    <text evidence="15">Belongs to the ribF family.</text>
</comment>
<dbReference type="FunFam" id="3.40.50.620:FF:000021">
    <property type="entry name" value="Riboflavin biosynthesis protein"/>
    <property type="match status" value="1"/>
</dbReference>
<gene>
    <name evidence="17" type="primary">ribF</name>
    <name evidence="17" type="ordered locus">HAPS_0919</name>
</gene>
<dbReference type="NCBIfam" id="TIGR00125">
    <property type="entry name" value="cyt_tran_rel"/>
    <property type="match status" value="1"/>
</dbReference>
<comment type="pathway">
    <text evidence="2 15">Cofactor biosynthesis; FAD biosynthesis; FAD from FMN: step 1/1.</text>
</comment>
<dbReference type="NCBIfam" id="NF004163">
    <property type="entry name" value="PRK05627.1-6"/>
    <property type="match status" value="1"/>
</dbReference>
<keyword evidence="6 15" id="KW-0808">Transferase</keyword>
<dbReference type="GO" id="GO:0009398">
    <property type="term" value="P:FMN biosynthetic process"/>
    <property type="evidence" value="ECO:0007669"/>
    <property type="project" value="UniProtKB-UniRule"/>
</dbReference>
<dbReference type="PANTHER" id="PTHR22749">
    <property type="entry name" value="RIBOFLAVIN KINASE/FMN ADENYLYLTRANSFERASE"/>
    <property type="match status" value="1"/>
</dbReference>
<evidence type="ECO:0000256" key="4">
    <source>
        <dbReference type="ARBA" id="ARBA00022630"/>
    </source>
</evidence>
<dbReference type="InterPro" id="IPR002606">
    <property type="entry name" value="Riboflavin_kinase_bac"/>
</dbReference>
<dbReference type="GO" id="GO:0009231">
    <property type="term" value="P:riboflavin biosynthetic process"/>
    <property type="evidence" value="ECO:0007669"/>
    <property type="project" value="InterPro"/>
</dbReference>
<dbReference type="EMBL" id="CP001321">
    <property type="protein sequence ID" value="ACL32547.1"/>
    <property type="molecule type" value="Genomic_DNA"/>
</dbReference>
<keyword evidence="8 15" id="KW-0547">Nucleotide-binding</keyword>
<comment type="pathway">
    <text evidence="3 15">Cofactor biosynthesis; FMN biosynthesis; FMN from riboflavin (ATP route): step 1/1.</text>
</comment>
<dbReference type="InterPro" id="IPR015864">
    <property type="entry name" value="FAD_synthase"/>
</dbReference>
<organism evidence="17 18">
    <name type="scientific">Glaesserella parasuis serovar 5 (strain SH0165)</name>
    <name type="common">Haemophilus parasuis</name>
    <dbReference type="NCBI Taxonomy" id="557723"/>
    <lineage>
        <taxon>Bacteria</taxon>
        <taxon>Pseudomonadati</taxon>
        <taxon>Pseudomonadota</taxon>
        <taxon>Gammaproteobacteria</taxon>
        <taxon>Pasteurellales</taxon>
        <taxon>Pasteurellaceae</taxon>
        <taxon>Glaesserella</taxon>
    </lineage>
</organism>
<dbReference type="SMART" id="SM00904">
    <property type="entry name" value="Flavokinase"/>
    <property type="match status" value="1"/>
</dbReference>
<dbReference type="InterPro" id="IPR015865">
    <property type="entry name" value="Riboflavin_kinase_bac/euk"/>
</dbReference>